<evidence type="ECO:0000313" key="10">
    <source>
        <dbReference type="EnsemblMetazoa" id="XP_785441"/>
    </source>
</evidence>
<evidence type="ECO:0000256" key="6">
    <source>
        <dbReference type="ARBA" id="ARBA00023042"/>
    </source>
</evidence>
<protein>
    <recommendedName>
        <fullName evidence="1">mRNA (guanine-N(7))-methyltransferase</fullName>
        <ecNumber evidence="1">2.1.1.56</ecNumber>
    </recommendedName>
</protein>
<reference evidence="11" key="1">
    <citation type="submission" date="2015-02" db="EMBL/GenBank/DDBJ databases">
        <title>Genome sequencing for Strongylocentrotus purpuratus.</title>
        <authorList>
            <person name="Murali S."/>
            <person name="Liu Y."/>
            <person name="Vee V."/>
            <person name="English A."/>
            <person name="Wang M."/>
            <person name="Skinner E."/>
            <person name="Han Y."/>
            <person name="Muzny D.M."/>
            <person name="Worley K.C."/>
            <person name="Gibbs R.A."/>
        </authorList>
    </citation>
    <scope>NUCLEOTIDE SEQUENCE</scope>
</reference>
<dbReference type="Proteomes" id="UP000007110">
    <property type="component" value="Unassembled WGS sequence"/>
</dbReference>
<dbReference type="SUPFAM" id="SSF53335">
    <property type="entry name" value="S-adenosyl-L-methionine-dependent methyltransferases"/>
    <property type="match status" value="1"/>
</dbReference>
<evidence type="ECO:0000256" key="8">
    <source>
        <dbReference type="SAM" id="MobiDB-lite"/>
    </source>
</evidence>
<name>A0A7M7RBC7_STRPU</name>
<evidence type="ECO:0000256" key="3">
    <source>
        <dbReference type="ARBA" id="ARBA00022679"/>
    </source>
</evidence>
<dbReference type="CDD" id="cd02440">
    <property type="entry name" value="AdoMet_MTases"/>
    <property type="match status" value="1"/>
</dbReference>
<dbReference type="GeneID" id="580278"/>
<dbReference type="InterPro" id="IPR029063">
    <property type="entry name" value="SAM-dependent_MTases_sf"/>
</dbReference>
<feature type="compositionally biased region" description="Low complexity" evidence="8">
    <location>
        <begin position="1"/>
        <end position="22"/>
    </location>
</feature>
<keyword evidence="3" id="KW-0808">Transferase</keyword>
<evidence type="ECO:0000256" key="1">
    <source>
        <dbReference type="ARBA" id="ARBA00011926"/>
    </source>
</evidence>
<reference evidence="10" key="2">
    <citation type="submission" date="2021-01" db="UniProtKB">
        <authorList>
            <consortium name="EnsemblMetazoa"/>
        </authorList>
    </citation>
    <scope>IDENTIFICATION</scope>
</reference>
<keyword evidence="4" id="KW-0949">S-adenosyl-L-methionine</keyword>
<comment type="catalytic activity">
    <reaction evidence="7">
        <text>a 5'-end (5'-triphosphoguanosine)-ribonucleoside in mRNA + S-adenosyl-L-methionine = a 5'-end (N(7)-methyl 5'-triphosphoguanosine)-ribonucleoside in mRNA + S-adenosyl-L-homocysteine</text>
        <dbReference type="Rhea" id="RHEA:67008"/>
        <dbReference type="Rhea" id="RHEA-COMP:17166"/>
        <dbReference type="Rhea" id="RHEA-COMP:17167"/>
        <dbReference type="ChEBI" id="CHEBI:57856"/>
        <dbReference type="ChEBI" id="CHEBI:59789"/>
        <dbReference type="ChEBI" id="CHEBI:156461"/>
        <dbReference type="ChEBI" id="CHEBI:167617"/>
        <dbReference type="EC" id="2.1.1.56"/>
    </reaction>
</comment>
<feature type="compositionally biased region" description="Acidic residues" evidence="8">
    <location>
        <begin position="430"/>
        <end position="457"/>
    </location>
</feature>
<feature type="domain" description="MRNA cap 0 methyltransferase" evidence="9">
    <location>
        <begin position="75"/>
        <end position="391"/>
    </location>
</feature>
<dbReference type="OMA" id="LITGDCF"/>
<dbReference type="RefSeq" id="XP_785441.1">
    <property type="nucleotide sequence ID" value="XM_780348.5"/>
</dbReference>
<feature type="region of interest" description="Disordered" evidence="8">
    <location>
        <begin position="1"/>
        <end position="52"/>
    </location>
</feature>
<keyword evidence="6" id="KW-0506">mRNA capping</keyword>
<dbReference type="GO" id="GO:0006370">
    <property type="term" value="P:7-methylguanosine mRNA capping"/>
    <property type="evidence" value="ECO:0000318"/>
    <property type="project" value="GO_Central"/>
</dbReference>
<feature type="region of interest" description="Disordered" evidence="8">
    <location>
        <begin position="328"/>
        <end position="369"/>
    </location>
</feature>
<keyword evidence="11" id="KW-1185">Reference proteome</keyword>
<sequence>MSAEVAEVAVEQAPVETPEAVPDVAEVAQTEEKMEETAAPATEETEAKKETGLSGTVAKHYNDLREGSVFDRARSRIYYQRNFNNWIKSMIIANSLKAVHRKKGCTVLDLCCGKGGDLLKWTKGHIKKLVCADIAAVSVQQCQKRYNDMVERNRRSGNQKTFAAEFISADCAEVLLTERYQEKDMLFDLCSCQFSFHYSFEAAARARTMLRNACERLRPGGYFVGTIPNGYELVSRLKESDGLTFGNEVYKVTFENKETFPLYGCKYDFHLEGVVDCPEFMIYFPLLEEMAKEFDMELVYLKKFQDIYEENCESVDNQALISKMQALEQFPPEKGTGTASKKEDDYSHAETRHTEVMGMENEDKKPTSIGTLSKSEWEASSLYCAFAFKKAGDFEEEEEEEEEEAAPVAEEKKEEEEKTEEVANGNGEEAAAEVEGEGGEEAGAEGEAEAEGEEEAQ</sequence>
<dbReference type="OrthoDB" id="10248867at2759"/>
<dbReference type="EC" id="2.1.1.56" evidence="1"/>
<dbReference type="GO" id="GO:0003723">
    <property type="term" value="F:RNA binding"/>
    <property type="evidence" value="ECO:0007669"/>
    <property type="project" value="UniProtKB-KW"/>
</dbReference>
<accession>A0A7M7RBC7</accession>
<keyword evidence="6" id="KW-0507">mRNA processing</keyword>
<evidence type="ECO:0000256" key="5">
    <source>
        <dbReference type="ARBA" id="ARBA00022884"/>
    </source>
</evidence>
<dbReference type="EnsemblMetazoa" id="XM_780348">
    <property type="protein sequence ID" value="XP_785441"/>
    <property type="gene ID" value="LOC580278"/>
</dbReference>
<keyword evidence="5" id="KW-0694">RNA-binding</keyword>
<dbReference type="InterPro" id="IPR004971">
    <property type="entry name" value="mRNA_G-N7_MeTrfase_dom"/>
</dbReference>
<dbReference type="PROSITE" id="PS51562">
    <property type="entry name" value="RNA_CAP0_MT"/>
    <property type="match status" value="1"/>
</dbReference>
<feature type="region of interest" description="Disordered" evidence="8">
    <location>
        <begin position="393"/>
        <end position="457"/>
    </location>
</feature>
<organism evidence="10 11">
    <name type="scientific">Strongylocentrotus purpuratus</name>
    <name type="common">Purple sea urchin</name>
    <dbReference type="NCBI Taxonomy" id="7668"/>
    <lineage>
        <taxon>Eukaryota</taxon>
        <taxon>Metazoa</taxon>
        <taxon>Echinodermata</taxon>
        <taxon>Eleutherozoa</taxon>
        <taxon>Echinozoa</taxon>
        <taxon>Echinoidea</taxon>
        <taxon>Euechinoidea</taxon>
        <taxon>Echinacea</taxon>
        <taxon>Camarodonta</taxon>
        <taxon>Echinidea</taxon>
        <taxon>Strongylocentrotidae</taxon>
        <taxon>Strongylocentrotus</taxon>
    </lineage>
</organism>
<evidence type="ECO:0000256" key="2">
    <source>
        <dbReference type="ARBA" id="ARBA00022603"/>
    </source>
</evidence>
<dbReference type="CTD" id="8731"/>
<feature type="compositionally biased region" description="Basic and acidic residues" evidence="8">
    <location>
        <begin position="340"/>
        <end position="366"/>
    </location>
</feature>
<evidence type="ECO:0000256" key="7">
    <source>
        <dbReference type="ARBA" id="ARBA00044712"/>
    </source>
</evidence>
<evidence type="ECO:0000259" key="9">
    <source>
        <dbReference type="PROSITE" id="PS51562"/>
    </source>
</evidence>
<dbReference type="Pfam" id="PF03291">
    <property type="entry name" value="mRNA_G-N7_MeTrfase"/>
    <property type="match status" value="1"/>
</dbReference>
<evidence type="ECO:0000256" key="4">
    <source>
        <dbReference type="ARBA" id="ARBA00022691"/>
    </source>
</evidence>
<dbReference type="AlphaFoldDB" id="A0A7M7RBC7"/>
<dbReference type="PANTHER" id="PTHR12189:SF2">
    <property type="entry name" value="MRNA CAP GUANINE-N7 METHYLTRANSFERASE"/>
    <property type="match status" value="1"/>
</dbReference>
<feature type="compositionally biased region" description="Acidic residues" evidence="8">
    <location>
        <begin position="394"/>
        <end position="405"/>
    </location>
</feature>
<proteinExistence type="predicted"/>
<dbReference type="Gene3D" id="3.40.50.150">
    <property type="entry name" value="Vaccinia Virus protein VP39"/>
    <property type="match status" value="1"/>
</dbReference>
<keyword evidence="2" id="KW-0489">Methyltransferase</keyword>
<dbReference type="GO" id="GO:0004482">
    <property type="term" value="F:mRNA 5'-cap (guanine-N7-)-methyltransferase activity"/>
    <property type="evidence" value="ECO:0000318"/>
    <property type="project" value="GO_Central"/>
</dbReference>
<dbReference type="InParanoid" id="A0A7M7RBC7"/>
<dbReference type="PANTHER" id="PTHR12189">
    <property type="entry name" value="MRNA GUANINE-7- METHYLTRANSFERASE"/>
    <property type="match status" value="1"/>
</dbReference>
<dbReference type="GO" id="GO:0005634">
    <property type="term" value="C:nucleus"/>
    <property type="evidence" value="ECO:0000318"/>
    <property type="project" value="GO_Central"/>
</dbReference>
<evidence type="ECO:0000313" key="11">
    <source>
        <dbReference type="Proteomes" id="UP000007110"/>
    </source>
</evidence>
<dbReference type="FunCoup" id="A0A7M7RBC7">
    <property type="interactions" value="1899"/>
</dbReference>
<dbReference type="InterPro" id="IPR039753">
    <property type="entry name" value="RG7MT1"/>
</dbReference>